<dbReference type="Pfam" id="PF13793">
    <property type="entry name" value="Pribosyltran_N"/>
    <property type="match status" value="1"/>
</dbReference>
<proteinExistence type="predicted"/>
<dbReference type="InterPro" id="IPR005946">
    <property type="entry name" value="Rib-P_diPkinase"/>
</dbReference>
<dbReference type="EMBL" id="JAVDDT010000002">
    <property type="protein sequence ID" value="MDQ2069050.1"/>
    <property type="molecule type" value="Genomic_DNA"/>
</dbReference>
<dbReference type="PANTHER" id="PTHR10210">
    <property type="entry name" value="RIBOSE-PHOSPHATE DIPHOSPHOKINASE FAMILY MEMBER"/>
    <property type="match status" value="1"/>
</dbReference>
<dbReference type="Gene3D" id="3.40.50.2020">
    <property type="match status" value="2"/>
</dbReference>
<dbReference type="Proteomes" id="UP001239019">
    <property type="component" value="Unassembled WGS sequence"/>
</dbReference>
<dbReference type="CDD" id="cd06223">
    <property type="entry name" value="PRTases_typeI"/>
    <property type="match status" value="1"/>
</dbReference>
<comment type="catalytic activity">
    <reaction evidence="7">
        <text>D-ribose 5-phosphate + ATP = 5-phospho-alpha-D-ribose 1-diphosphate + AMP + H(+)</text>
        <dbReference type="Rhea" id="RHEA:15609"/>
        <dbReference type="ChEBI" id="CHEBI:15378"/>
        <dbReference type="ChEBI" id="CHEBI:30616"/>
        <dbReference type="ChEBI" id="CHEBI:58017"/>
        <dbReference type="ChEBI" id="CHEBI:78346"/>
        <dbReference type="ChEBI" id="CHEBI:456215"/>
        <dbReference type="EC" id="2.7.6.1"/>
    </reaction>
</comment>
<dbReference type="GO" id="GO:0004749">
    <property type="term" value="F:ribose phosphate diphosphokinase activity"/>
    <property type="evidence" value="ECO:0007669"/>
    <property type="project" value="UniProtKB-EC"/>
</dbReference>
<dbReference type="SMART" id="SM01400">
    <property type="entry name" value="Pribosyltran_N"/>
    <property type="match status" value="1"/>
</dbReference>
<evidence type="ECO:0000256" key="5">
    <source>
        <dbReference type="ARBA" id="ARBA00022777"/>
    </source>
</evidence>
<accession>A0ABU0W4V0</accession>
<protein>
    <recommendedName>
        <fullName evidence="1">ribose-phosphate diphosphokinase</fullName>
        <ecNumber evidence="1">2.7.6.1</ecNumber>
    </recommendedName>
</protein>
<evidence type="ECO:0000259" key="8">
    <source>
        <dbReference type="Pfam" id="PF13793"/>
    </source>
</evidence>
<sequence length="364" mass="40224">MIEPRMDGRGPLIYGFNAATIRAVARRLHGQAGTLDLRHFEDGEHKCRPLDNVRDRDVYLLDSLQGDHEASVNDRLVRCCLLLGALRDAGAGRLTAVLPYLCYSRKDRRSKRQDPVSTRHVAAMLESCGVERVITLEVHNQAAFENAFRVPAESLSAASLLIHHLRDWIGTEDCLVLSPDTGGLKRVEHFRWMLEKITGRPVDTGCMEKYRSGGKLSGERLMASVGGKQVIMVDDLIASGGTLARAAVACHREGARGIVAIATHGLFTRDAPERLAEAPIDRILVTDSVSQTETTRRKAWRNLYIVPLAPLLADAIQCLHRGGSLWHLGMQMADEADEHALGGMMAGWQWPGHQLPTTPEQRAR</sequence>
<dbReference type="InterPro" id="IPR029099">
    <property type="entry name" value="Pribosyltran_N"/>
</dbReference>
<evidence type="ECO:0000256" key="3">
    <source>
        <dbReference type="ARBA" id="ARBA00022727"/>
    </source>
</evidence>
<keyword evidence="4" id="KW-0547">Nucleotide-binding</keyword>
<evidence type="ECO:0000313" key="9">
    <source>
        <dbReference type="EMBL" id="MDQ2069050.1"/>
    </source>
</evidence>
<dbReference type="SUPFAM" id="SSF53271">
    <property type="entry name" value="PRTase-like"/>
    <property type="match status" value="2"/>
</dbReference>
<dbReference type="EC" id="2.7.6.1" evidence="1"/>
<comment type="caution">
    <text evidence="9">The sequence shown here is derived from an EMBL/GenBank/DDBJ whole genome shotgun (WGS) entry which is preliminary data.</text>
</comment>
<keyword evidence="3" id="KW-0545">Nucleotide biosynthesis</keyword>
<dbReference type="PANTHER" id="PTHR10210:SF32">
    <property type="entry name" value="RIBOSE-PHOSPHATE PYROPHOSPHOKINASE 2"/>
    <property type="match status" value="1"/>
</dbReference>
<evidence type="ECO:0000256" key="6">
    <source>
        <dbReference type="ARBA" id="ARBA00022840"/>
    </source>
</evidence>
<keyword evidence="2 9" id="KW-0808">Transferase</keyword>
<organism evidence="9 10">
    <name type="scientific">Natronospira bacteriovora</name>
    <dbReference type="NCBI Taxonomy" id="3069753"/>
    <lineage>
        <taxon>Bacteria</taxon>
        <taxon>Pseudomonadati</taxon>
        <taxon>Pseudomonadota</taxon>
        <taxon>Gammaproteobacteria</taxon>
        <taxon>Natronospirales</taxon>
        <taxon>Natronospiraceae</taxon>
        <taxon>Natronospira</taxon>
    </lineage>
</organism>
<dbReference type="InterPro" id="IPR029057">
    <property type="entry name" value="PRTase-like"/>
</dbReference>
<dbReference type="InterPro" id="IPR000836">
    <property type="entry name" value="PRTase_dom"/>
</dbReference>
<dbReference type="Pfam" id="PF14572">
    <property type="entry name" value="Pribosyl_synth"/>
    <property type="match status" value="1"/>
</dbReference>
<evidence type="ECO:0000313" key="10">
    <source>
        <dbReference type="Proteomes" id="UP001239019"/>
    </source>
</evidence>
<dbReference type="NCBIfam" id="TIGR01251">
    <property type="entry name" value="ribP_PPkin"/>
    <property type="match status" value="1"/>
</dbReference>
<reference evidence="9 10" key="1">
    <citation type="submission" date="2023-08" db="EMBL/GenBank/DDBJ databases">
        <title>Whole-genome sequencing of halo(alkali)philic microorganisms from hypersaline lakes.</title>
        <authorList>
            <person name="Sorokin D.Y."/>
            <person name="Abbas B."/>
            <person name="Merkel A.Y."/>
        </authorList>
    </citation>
    <scope>NUCLEOTIDE SEQUENCE [LARGE SCALE GENOMIC DNA]</scope>
    <source>
        <strain evidence="9 10">AB-CW4</strain>
    </source>
</reference>
<evidence type="ECO:0000256" key="1">
    <source>
        <dbReference type="ARBA" id="ARBA00013247"/>
    </source>
</evidence>
<keyword evidence="10" id="KW-1185">Reference proteome</keyword>
<dbReference type="RefSeq" id="WP_306727545.1">
    <property type="nucleotide sequence ID" value="NZ_JAVDDT010000002.1"/>
</dbReference>
<evidence type="ECO:0000256" key="4">
    <source>
        <dbReference type="ARBA" id="ARBA00022741"/>
    </source>
</evidence>
<evidence type="ECO:0000256" key="7">
    <source>
        <dbReference type="ARBA" id="ARBA00049535"/>
    </source>
</evidence>
<gene>
    <name evidence="9" type="primary">prs</name>
    <name evidence="9" type="ORF">RBH19_04090</name>
</gene>
<feature type="domain" description="Ribose-phosphate pyrophosphokinase N-terminal" evidence="8">
    <location>
        <begin position="22"/>
        <end position="129"/>
    </location>
</feature>
<evidence type="ECO:0000256" key="2">
    <source>
        <dbReference type="ARBA" id="ARBA00022679"/>
    </source>
</evidence>
<name>A0ABU0W4V0_9GAMM</name>
<keyword evidence="6" id="KW-0067">ATP-binding</keyword>
<keyword evidence="5" id="KW-0418">Kinase</keyword>